<dbReference type="OrthoDB" id="9797914at2"/>
<sequence>MIPRTAQHAHGRRILDAFLAAGAVEVAPDILLPAETLLDLYGEDIRARAYVTTDPVRGEVMLRPDFTVPVVQMHMAGGAEPARYCYLGEVFRKQDQGDTRPDHPRDNEYLQAGFELFSRDPDADAELFALFHGILAPLNLDATMGDMDLLLDAVAGLPLSDARRAALAHHIWRPARFERMLDRFSHPAAPRQFAVNGAPWTGQRSRDEMHARIARLQADAHEPVLPTIWRERLHRLFSIAGPAPGALDELSVLAEHMPAIAEAVDRLAARIAAIAARGIDPARVRFDASHGRRTMEYYDGMTFSFISAANPDWPPVASGGRYDALTAVLGQGAGGGQGRAIPAVGGIIRPGLVAALC</sequence>
<evidence type="ECO:0000313" key="4">
    <source>
        <dbReference type="Proteomes" id="UP000029917"/>
    </source>
</evidence>
<name>A0A099FF70_9RHOB</name>
<keyword evidence="3" id="KW-0808">Transferase</keyword>
<evidence type="ECO:0000259" key="2">
    <source>
        <dbReference type="Pfam" id="PF13393"/>
    </source>
</evidence>
<dbReference type="PANTHER" id="PTHR43707:SF1">
    <property type="entry name" value="HISTIDINE--TRNA LIGASE, MITOCHONDRIAL-RELATED"/>
    <property type="match status" value="1"/>
</dbReference>
<dbReference type="Proteomes" id="UP000029917">
    <property type="component" value="Unassembled WGS sequence"/>
</dbReference>
<dbReference type="InterPro" id="IPR045864">
    <property type="entry name" value="aa-tRNA-synth_II/BPL/LPL"/>
</dbReference>
<feature type="binding site" evidence="1">
    <location>
        <begin position="297"/>
        <end position="298"/>
    </location>
    <ligand>
        <name>L-histidine</name>
        <dbReference type="ChEBI" id="CHEBI:57595"/>
    </ligand>
</feature>
<reference evidence="3 4" key="2">
    <citation type="submission" date="2014-10" db="EMBL/GenBank/DDBJ databases">
        <title>Paracoccus sanguinis sp. nov., isolated from clinical specimens of New York State patients.</title>
        <authorList>
            <person name="Mingle L.A."/>
            <person name="Cole J.A."/>
            <person name="Lapierre P."/>
            <person name="Musser K.A."/>
        </authorList>
    </citation>
    <scope>NUCLEOTIDE SEQUENCE [LARGE SCALE GENOMIC DNA]</scope>
    <source>
        <strain evidence="3 4">HAMBI 3106</strain>
    </source>
</reference>
<feature type="binding site" evidence="1">
    <location>
        <begin position="65"/>
        <end position="67"/>
    </location>
    <ligand>
        <name>L-histidine</name>
        <dbReference type="ChEBI" id="CHEBI:57595"/>
    </ligand>
</feature>
<feature type="binding site" evidence="1">
    <location>
        <position position="293"/>
    </location>
    <ligand>
        <name>L-histidine</name>
        <dbReference type="ChEBI" id="CHEBI:57595"/>
    </ligand>
</feature>
<accession>A0A099FF70</accession>
<gene>
    <name evidence="3" type="ORF">IC63_03395</name>
</gene>
<dbReference type="AlphaFoldDB" id="A0A099FF70"/>
<keyword evidence="4" id="KW-1185">Reference proteome</keyword>
<dbReference type="NCBIfam" id="NF008952">
    <property type="entry name" value="PRK12295.1-5"/>
    <property type="match status" value="1"/>
</dbReference>
<feature type="binding site" evidence="1">
    <location>
        <position position="111"/>
    </location>
    <ligand>
        <name>L-histidine</name>
        <dbReference type="ChEBI" id="CHEBI:57595"/>
    </ligand>
</feature>
<feature type="binding site" evidence="1">
    <location>
        <position position="115"/>
    </location>
    <ligand>
        <name>L-histidine</name>
        <dbReference type="ChEBI" id="CHEBI:57595"/>
    </ligand>
</feature>
<protein>
    <submittedName>
        <fullName evidence="3">ATP phosphoribosyltransferase</fullName>
    </submittedName>
</protein>
<feature type="domain" description="Class II Histidinyl-tRNA synthetase (HisRS)-like catalytic core" evidence="2">
    <location>
        <begin position="9"/>
        <end position="333"/>
    </location>
</feature>
<evidence type="ECO:0000313" key="3">
    <source>
        <dbReference type="EMBL" id="KGJ08863.1"/>
    </source>
</evidence>
<dbReference type="InterPro" id="IPR041715">
    <property type="entry name" value="HisRS-like_core"/>
</dbReference>
<dbReference type="GO" id="GO:0016757">
    <property type="term" value="F:glycosyltransferase activity"/>
    <property type="evidence" value="ECO:0007669"/>
    <property type="project" value="UniProtKB-KW"/>
</dbReference>
<dbReference type="EMBL" id="JRKS01000006">
    <property type="protein sequence ID" value="KGJ08863.1"/>
    <property type="molecule type" value="Genomic_DNA"/>
</dbReference>
<organism evidence="3 4">
    <name type="scientific">Paracoccus sphaerophysae</name>
    <dbReference type="NCBI Taxonomy" id="690417"/>
    <lineage>
        <taxon>Bacteria</taxon>
        <taxon>Pseudomonadati</taxon>
        <taxon>Pseudomonadota</taxon>
        <taxon>Alphaproteobacteria</taxon>
        <taxon>Rhodobacterales</taxon>
        <taxon>Paracoccaceae</taxon>
        <taxon>Paracoccus</taxon>
    </lineage>
</organism>
<evidence type="ECO:0000256" key="1">
    <source>
        <dbReference type="PIRSR" id="PIRSR001549-1"/>
    </source>
</evidence>
<dbReference type="PIRSF" id="PIRSF001549">
    <property type="entry name" value="His-tRNA_synth"/>
    <property type="match status" value="1"/>
</dbReference>
<reference evidence="3 4" key="1">
    <citation type="submission" date="2014-09" db="EMBL/GenBank/DDBJ databases">
        <authorList>
            <person name="McGinnis J.M."/>
            <person name="Wolfgang W.J."/>
        </authorList>
    </citation>
    <scope>NUCLEOTIDE SEQUENCE [LARGE SCALE GENOMIC DNA]</scope>
    <source>
        <strain evidence="3 4">HAMBI 3106</strain>
    </source>
</reference>
<feature type="binding site" evidence="1">
    <location>
        <position position="92"/>
    </location>
    <ligand>
        <name>L-histidine</name>
        <dbReference type="ChEBI" id="CHEBI:57595"/>
    </ligand>
</feature>
<keyword evidence="3" id="KW-0328">Glycosyltransferase</keyword>
<dbReference type="PANTHER" id="PTHR43707">
    <property type="entry name" value="HISTIDYL-TRNA SYNTHETASE"/>
    <property type="match status" value="1"/>
</dbReference>
<dbReference type="STRING" id="690417.IC63_03395"/>
<proteinExistence type="predicted"/>
<dbReference type="Pfam" id="PF13393">
    <property type="entry name" value="tRNA-synt_His"/>
    <property type="match status" value="1"/>
</dbReference>
<dbReference type="InterPro" id="IPR004516">
    <property type="entry name" value="HisRS/HisZ"/>
</dbReference>
<dbReference type="RefSeq" id="WP_036716924.1">
    <property type="nucleotide sequence ID" value="NZ_JRKS01000006.1"/>
</dbReference>
<dbReference type="GO" id="GO:0006427">
    <property type="term" value="P:histidyl-tRNA aminoacylation"/>
    <property type="evidence" value="ECO:0007669"/>
    <property type="project" value="TreeGrafter"/>
</dbReference>
<dbReference type="GO" id="GO:0005737">
    <property type="term" value="C:cytoplasm"/>
    <property type="evidence" value="ECO:0007669"/>
    <property type="project" value="InterPro"/>
</dbReference>
<dbReference type="Gene3D" id="3.30.930.10">
    <property type="entry name" value="Bira Bifunctional Protein, Domain 2"/>
    <property type="match status" value="1"/>
</dbReference>
<dbReference type="GO" id="GO:0004821">
    <property type="term" value="F:histidine-tRNA ligase activity"/>
    <property type="evidence" value="ECO:0007669"/>
    <property type="project" value="TreeGrafter"/>
</dbReference>
<comment type="caution">
    <text evidence="3">The sequence shown here is derived from an EMBL/GenBank/DDBJ whole genome shotgun (WGS) entry which is preliminary data.</text>
</comment>
<dbReference type="SUPFAM" id="SSF55681">
    <property type="entry name" value="Class II aaRS and biotin synthetases"/>
    <property type="match status" value="1"/>
</dbReference>